<accession>A0A3M7R4R1</accession>
<name>A0A3M7R4R1_BRAPC</name>
<reference evidence="1 2" key="1">
    <citation type="journal article" date="2018" name="Sci. Rep.">
        <title>Genomic signatures of local adaptation to the degree of environmental predictability in rotifers.</title>
        <authorList>
            <person name="Franch-Gras L."/>
            <person name="Hahn C."/>
            <person name="Garcia-Roger E.M."/>
            <person name="Carmona M.J."/>
            <person name="Serra M."/>
            <person name="Gomez A."/>
        </authorList>
    </citation>
    <scope>NUCLEOTIDE SEQUENCE [LARGE SCALE GENOMIC DNA]</scope>
    <source>
        <strain evidence="1">HYR1</strain>
    </source>
</reference>
<sequence length="96" mass="11259">VFVLDTESECEEAESKTPDAIEDVDLNMLLKSFNQISLESTKKEMPKIRDKKNTREKEKINVAKKLNTDYQNDDDIIEIPFSQRMKNLYKNAQIFD</sequence>
<protein>
    <submittedName>
        <fullName evidence="1">Uncharacterized protein</fullName>
    </submittedName>
</protein>
<dbReference type="Proteomes" id="UP000276133">
    <property type="component" value="Unassembled WGS sequence"/>
</dbReference>
<proteinExistence type="predicted"/>
<dbReference type="AlphaFoldDB" id="A0A3M7R4R1"/>
<evidence type="ECO:0000313" key="2">
    <source>
        <dbReference type="Proteomes" id="UP000276133"/>
    </source>
</evidence>
<keyword evidence="2" id="KW-1185">Reference proteome</keyword>
<feature type="non-terminal residue" evidence="1">
    <location>
        <position position="1"/>
    </location>
</feature>
<organism evidence="1 2">
    <name type="scientific">Brachionus plicatilis</name>
    <name type="common">Marine rotifer</name>
    <name type="synonym">Brachionus muelleri</name>
    <dbReference type="NCBI Taxonomy" id="10195"/>
    <lineage>
        <taxon>Eukaryota</taxon>
        <taxon>Metazoa</taxon>
        <taxon>Spiralia</taxon>
        <taxon>Gnathifera</taxon>
        <taxon>Rotifera</taxon>
        <taxon>Eurotatoria</taxon>
        <taxon>Monogononta</taxon>
        <taxon>Pseudotrocha</taxon>
        <taxon>Ploima</taxon>
        <taxon>Brachionidae</taxon>
        <taxon>Brachionus</taxon>
    </lineage>
</organism>
<gene>
    <name evidence="1" type="ORF">BpHYR1_005104</name>
</gene>
<dbReference type="EMBL" id="REGN01004210">
    <property type="protein sequence ID" value="RNA18582.1"/>
    <property type="molecule type" value="Genomic_DNA"/>
</dbReference>
<evidence type="ECO:0000313" key="1">
    <source>
        <dbReference type="EMBL" id="RNA18582.1"/>
    </source>
</evidence>
<comment type="caution">
    <text evidence="1">The sequence shown here is derived from an EMBL/GenBank/DDBJ whole genome shotgun (WGS) entry which is preliminary data.</text>
</comment>